<dbReference type="InterPro" id="IPR024079">
    <property type="entry name" value="MetalloPept_cat_dom_sf"/>
</dbReference>
<dbReference type="PATRIC" id="fig|229920.5.peg.2134"/>
<dbReference type="EMBL" id="LGCK01000006">
    <property type="protein sequence ID" value="KPL73513.1"/>
    <property type="molecule type" value="Genomic_DNA"/>
</dbReference>
<dbReference type="Proteomes" id="UP000050430">
    <property type="component" value="Unassembled WGS sequence"/>
</dbReference>
<dbReference type="AlphaFoldDB" id="A0A0P6WXV1"/>
<dbReference type="Gene3D" id="3.40.390.10">
    <property type="entry name" value="Collagenase (Catalytic Domain)"/>
    <property type="match status" value="1"/>
</dbReference>
<name>A0A0P6WXV1_9CHLR</name>
<accession>A0A0P6WXV1</accession>
<dbReference type="GO" id="GO:0008237">
    <property type="term" value="F:metallopeptidase activity"/>
    <property type="evidence" value="ECO:0007669"/>
    <property type="project" value="InterPro"/>
</dbReference>
<proteinExistence type="predicted"/>
<reference evidence="1 2" key="1">
    <citation type="submission" date="2015-07" db="EMBL/GenBank/DDBJ databases">
        <title>Genome sequence of Leptolinea tardivitalis DSM 16556.</title>
        <authorList>
            <person name="Hemp J."/>
            <person name="Ward L.M."/>
            <person name="Pace L.A."/>
            <person name="Fischer W.W."/>
        </authorList>
    </citation>
    <scope>NUCLEOTIDE SEQUENCE [LARGE SCALE GENOMIC DNA]</scope>
    <source>
        <strain evidence="1 2">YMTK-2</strain>
    </source>
</reference>
<gene>
    <name evidence="1" type="ORF">ADM99_02550</name>
</gene>
<dbReference type="SUPFAM" id="SSF55486">
    <property type="entry name" value="Metalloproteases ('zincins'), catalytic domain"/>
    <property type="match status" value="1"/>
</dbReference>
<evidence type="ECO:0000313" key="1">
    <source>
        <dbReference type="EMBL" id="KPL73513.1"/>
    </source>
</evidence>
<protein>
    <submittedName>
        <fullName evidence="1">Uncharacterized protein</fullName>
    </submittedName>
</protein>
<dbReference type="Gene3D" id="2.60.40.10">
    <property type="entry name" value="Immunoglobulins"/>
    <property type="match status" value="1"/>
</dbReference>
<keyword evidence="2" id="KW-1185">Reference proteome</keyword>
<organism evidence="1 2">
    <name type="scientific">Leptolinea tardivitalis</name>
    <dbReference type="NCBI Taxonomy" id="229920"/>
    <lineage>
        <taxon>Bacteria</taxon>
        <taxon>Bacillati</taxon>
        <taxon>Chloroflexota</taxon>
        <taxon>Anaerolineae</taxon>
        <taxon>Anaerolineales</taxon>
        <taxon>Anaerolineaceae</taxon>
        <taxon>Leptolinea</taxon>
    </lineage>
</organism>
<evidence type="ECO:0000313" key="2">
    <source>
        <dbReference type="Proteomes" id="UP000050430"/>
    </source>
</evidence>
<dbReference type="InterPro" id="IPR013783">
    <property type="entry name" value="Ig-like_fold"/>
</dbReference>
<sequence>MVATYYWHVRARDAAGNWSAYSAYYTFVIDLDSDGDKLPDAWEIYGYDADGDGIIDVNLPALGANPKHKDIFIEMDYMVKPGVGDLGPDATVINNIVAVFNAAPVTNPDGTTGIHIHLEKDDQVPYDADLNPVWTDFDAIKSSYFDPKRTATHHYMIWADGYGGDTSSGISRGINASDFIVSLGKWNNGAGGTNYEKLGTFIHELGHNLNLTHGGSDHENYKPNYLSVMNYAYQTWGLLRNGHWGDEGYPLNFDYQRINVVNLNEKNLNETTGLYGADDVSNYGVLYVYAGDLYYSNSSKNIDWNCNSNLETSVKADINGSGTYGTLVSQNNWQNISFNGGGVIGSGLSLSELQELIQANPPLIKELTWDEMKTLKRVNPTNK</sequence>
<dbReference type="STRING" id="229920.ADM99_02550"/>
<comment type="caution">
    <text evidence="1">The sequence shown here is derived from an EMBL/GenBank/DDBJ whole genome shotgun (WGS) entry which is preliminary data.</text>
</comment>